<evidence type="ECO:0000313" key="2">
    <source>
        <dbReference type="Proteomes" id="UP000762676"/>
    </source>
</evidence>
<dbReference type="Proteomes" id="UP000762676">
    <property type="component" value="Unassembled WGS sequence"/>
</dbReference>
<accession>A0AAV4F7Y5</accession>
<dbReference type="EMBL" id="BMAT01011259">
    <property type="protein sequence ID" value="GFR69084.1"/>
    <property type="molecule type" value="Genomic_DNA"/>
</dbReference>
<reference evidence="1 2" key="1">
    <citation type="journal article" date="2021" name="Elife">
        <title>Chloroplast acquisition without the gene transfer in kleptoplastic sea slugs, Plakobranchus ocellatus.</title>
        <authorList>
            <person name="Maeda T."/>
            <person name="Takahashi S."/>
            <person name="Yoshida T."/>
            <person name="Shimamura S."/>
            <person name="Takaki Y."/>
            <person name="Nagai Y."/>
            <person name="Toyoda A."/>
            <person name="Suzuki Y."/>
            <person name="Arimoto A."/>
            <person name="Ishii H."/>
            <person name="Satoh N."/>
            <person name="Nishiyama T."/>
            <person name="Hasebe M."/>
            <person name="Maruyama T."/>
            <person name="Minagawa J."/>
            <person name="Obokata J."/>
            <person name="Shigenobu S."/>
        </authorList>
    </citation>
    <scope>NUCLEOTIDE SEQUENCE [LARGE SCALE GENOMIC DNA]</scope>
</reference>
<dbReference type="AlphaFoldDB" id="A0AAV4F7Y5"/>
<sequence length="68" mass="7457">MFNPRIVGTQKLRDETGVVFGFKGWDNHMTRCVTSATSPGAGVVACILLMSNQRGTNQIEDTNRMAEP</sequence>
<proteinExistence type="predicted"/>
<evidence type="ECO:0000313" key="1">
    <source>
        <dbReference type="EMBL" id="GFR69084.1"/>
    </source>
</evidence>
<keyword evidence="2" id="KW-1185">Reference proteome</keyword>
<protein>
    <submittedName>
        <fullName evidence="1">Uncharacterized protein</fullName>
    </submittedName>
</protein>
<gene>
    <name evidence="1" type="ORF">ElyMa_005621300</name>
</gene>
<organism evidence="1 2">
    <name type="scientific">Elysia marginata</name>
    <dbReference type="NCBI Taxonomy" id="1093978"/>
    <lineage>
        <taxon>Eukaryota</taxon>
        <taxon>Metazoa</taxon>
        <taxon>Spiralia</taxon>
        <taxon>Lophotrochozoa</taxon>
        <taxon>Mollusca</taxon>
        <taxon>Gastropoda</taxon>
        <taxon>Heterobranchia</taxon>
        <taxon>Euthyneura</taxon>
        <taxon>Panpulmonata</taxon>
        <taxon>Sacoglossa</taxon>
        <taxon>Placobranchoidea</taxon>
        <taxon>Plakobranchidae</taxon>
        <taxon>Elysia</taxon>
    </lineage>
</organism>
<name>A0AAV4F7Y5_9GAST</name>
<comment type="caution">
    <text evidence="1">The sequence shown here is derived from an EMBL/GenBank/DDBJ whole genome shotgun (WGS) entry which is preliminary data.</text>
</comment>